<keyword evidence="1" id="KW-0472">Membrane</keyword>
<feature type="transmembrane region" description="Helical" evidence="1">
    <location>
        <begin position="20"/>
        <end position="37"/>
    </location>
</feature>
<evidence type="ECO:0000256" key="1">
    <source>
        <dbReference type="SAM" id="Phobius"/>
    </source>
</evidence>
<reference evidence="2 3" key="1">
    <citation type="submission" date="2017-09" db="EMBL/GenBank/DDBJ databases">
        <title>Biodiversity and function of Thalassospira species in the particle-attached aromatic-hydrocarbon-degrading consortia from the surface seawater of the China South Sea.</title>
        <authorList>
            <person name="Dong C."/>
            <person name="Lai Q."/>
            <person name="Shao Z."/>
        </authorList>
    </citation>
    <scope>NUCLEOTIDE SEQUENCE [LARGE SCALE GENOMIC DNA]</scope>
    <source>
        <strain evidence="2 3">139Z-12</strain>
    </source>
</reference>
<accession>A0A2N3L0H6</accession>
<dbReference type="AlphaFoldDB" id="A0A2N3L0H6"/>
<keyword evidence="3" id="KW-1185">Reference proteome</keyword>
<evidence type="ECO:0000313" key="3">
    <source>
        <dbReference type="Proteomes" id="UP000233332"/>
    </source>
</evidence>
<keyword evidence="1" id="KW-1133">Transmembrane helix</keyword>
<dbReference type="Proteomes" id="UP000233332">
    <property type="component" value="Unassembled WGS sequence"/>
</dbReference>
<proteinExistence type="predicted"/>
<dbReference type="EMBL" id="NXGX01000016">
    <property type="protein sequence ID" value="PKR56319.1"/>
    <property type="molecule type" value="Genomic_DNA"/>
</dbReference>
<evidence type="ECO:0000313" key="2">
    <source>
        <dbReference type="EMBL" id="PKR56319.1"/>
    </source>
</evidence>
<gene>
    <name evidence="2" type="ORF">COO92_21660</name>
</gene>
<organism evidence="2 3">
    <name type="scientific">Thalassospira lohafexi</name>
    <dbReference type="NCBI Taxonomy" id="744227"/>
    <lineage>
        <taxon>Bacteria</taxon>
        <taxon>Pseudomonadati</taxon>
        <taxon>Pseudomonadota</taxon>
        <taxon>Alphaproteobacteria</taxon>
        <taxon>Rhodospirillales</taxon>
        <taxon>Thalassospiraceae</taxon>
        <taxon>Thalassospira</taxon>
    </lineage>
</organism>
<keyword evidence="1" id="KW-0812">Transmembrane</keyword>
<protein>
    <submittedName>
        <fullName evidence="2">Uncharacterized protein</fullName>
    </submittedName>
</protein>
<dbReference type="RefSeq" id="WP_101305020.1">
    <property type="nucleotide sequence ID" value="NZ_NXGX01000016.1"/>
</dbReference>
<name>A0A2N3L0H6_9PROT</name>
<comment type="caution">
    <text evidence="2">The sequence shown here is derived from an EMBL/GenBank/DDBJ whole genome shotgun (WGS) entry which is preliminary data.</text>
</comment>
<sequence length="61" mass="6326">MAEPSVTRIDHPDMNKHTLAMIALTSLVGSLGLICMLNWPITTSAVLILLLAVVLGAGGPS</sequence>